<dbReference type="EC" id="2.7.4.29" evidence="1"/>
<evidence type="ECO:0000313" key="3">
    <source>
        <dbReference type="EMBL" id="VEB96226.1"/>
    </source>
</evidence>
<comment type="catalytic activity">
    <reaction evidence="1">
        <text>an alpha-Kdo-(2-&gt;4)-alpha-Kdo-(2-&gt;6)-lipid A + di-trans,octa-cis-undecaprenyl diphosphate = an alpha-D-Kdo-(2-&gt;4)-alpha-D-Kdo-(2-&gt;6)-lipid A 1-diphosphate + di-trans,octa-cis-undecaprenyl phosphate</text>
        <dbReference type="Rhea" id="RHEA:74291"/>
        <dbReference type="ChEBI" id="CHEBI:58405"/>
        <dbReference type="ChEBI" id="CHEBI:60392"/>
        <dbReference type="ChEBI" id="CHEBI:176431"/>
        <dbReference type="ChEBI" id="CHEBI:193150"/>
        <dbReference type="EC" id="2.7.4.29"/>
    </reaction>
</comment>
<dbReference type="GO" id="GO:0043165">
    <property type="term" value="P:Gram-negative-bacterium-type cell outer membrane assembly"/>
    <property type="evidence" value="ECO:0007669"/>
    <property type="project" value="InterPro"/>
</dbReference>
<keyword evidence="1" id="KW-0812">Transmembrane</keyword>
<evidence type="ECO:0000313" key="4">
    <source>
        <dbReference type="Proteomes" id="UP000274122"/>
    </source>
</evidence>
<dbReference type="CDD" id="cd01610">
    <property type="entry name" value="PAP2_like"/>
    <property type="match status" value="1"/>
</dbReference>
<comment type="function">
    <text evidence="1">Involved in the modification of the lipid A domain of lipopolysaccharides (LPS). Transfers a phosphate group from undecaprenyl pyrophosphate (C55-PP) to lipid A to form lipid A 1-diphosphate. Contributes to the recycling of undecaprenyl phosphate (C55-P).</text>
</comment>
<keyword evidence="4" id="KW-1185">Reference proteome</keyword>
<dbReference type="GO" id="GO:0009103">
    <property type="term" value="P:lipopolysaccharide biosynthetic process"/>
    <property type="evidence" value="ECO:0007669"/>
    <property type="project" value="UniProtKB-UniRule"/>
</dbReference>
<dbReference type="GO" id="GO:0016776">
    <property type="term" value="F:phosphotransferase activity, phosphate group as acceptor"/>
    <property type="evidence" value="ECO:0007669"/>
    <property type="project" value="UniProtKB-UniRule"/>
</dbReference>
<dbReference type="InterPro" id="IPR000326">
    <property type="entry name" value="PAP2/HPO"/>
</dbReference>
<dbReference type="EMBL" id="LR134201">
    <property type="protein sequence ID" value="VEB96226.1"/>
    <property type="molecule type" value="Genomic_DNA"/>
</dbReference>
<sequence>MRFRNCIMTNRLPLILLLNALGLALFFSWYLPVNHGFWFNIDSALFHFFNQELVKSHAFLTLIAITNNRAFDGISLLAMGGLFSWFWLREDGAGRRRLVLMGIVMLLSAVVINQLGHLIPVAHASPTLFFTDIHRVSELLHIPTKDASRDSFPGDHGLMLLIFTGFMLRYFGVRAFLIASVIFFIFSSPRIMIGAHWFTDVYVGSLSIALVGLPWVLLTPLSDRLISLLNRTLPGKYRASR</sequence>
<dbReference type="KEGG" id="clap:NCTC11466_01379"/>
<accession>A0A3S5DPL1</accession>
<keyword evidence="1" id="KW-0808">Transferase</keyword>
<keyword evidence="1" id="KW-0448">Lipopolysaccharide biosynthesis</keyword>
<feature type="transmembrane region" description="Helical" evidence="1">
    <location>
        <begin position="70"/>
        <end position="88"/>
    </location>
</feature>
<dbReference type="GO" id="GO:0005886">
    <property type="term" value="C:plasma membrane"/>
    <property type="evidence" value="ECO:0007669"/>
    <property type="project" value="UniProtKB-SubCell"/>
</dbReference>
<proteinExistence type="inferred from homology"/>
<feature type="domain" description="Phosphatidic acid phosphatase type 2/haloperoxidase" evidence="2">
    <location>
        <begin position="98"/>
        <end position="216"/>
    </location>
</feature>
<dbReference type="SMART" id="SM00014">
    <property type="entry name" value="acidPPc"/>
    <property type="match status" value="1"/>
</dbReference>
<dbReference type="InterPro" id="IPR032908">
    <property type="entry name" value="LpxT"/>
</dbReference>
<dbReference type="GO" id="GO:0050380">
    <property type="term" value="F:undecaprenyl-diphosphatase activity"/>
    <property type="evidence" value="ECO:0007669"/>
    <property type="project" value="InterPro"/>
</dbReference>
<keyword evidence="1" id="KW-0997">Cell inner membrane</keyword>
<comment type="similarity">
    <text evidence="1">Belongs to the LpxT phosphotransferase family.</text>
</comment>
<evidence type="ECO:0000259" key="2">
    <source>
        <dbReference type="SMART" id="SM00014"/>
    </source>
</evidence>
<keyword evidence="1" id="KW-0472">Membrane</keyword>
<comment type="subcellular location">
    <subcellularLocation>
        <location evidence="1">Cell inner membrane</location>
        <topology evidence="1">Multi-pass membrane protein</topology>
    </subcellularLocation>
    <text evidence="1">Transferase activity takes place on the periplamic side of the inner membrane.</text>
</comment>
<dbReference type="Gene3D" id="1.20.144.10">
    <property type="entry name" value="Phosphatidic acid phosphatase type 2/haloperoxidase"/>
    <property type="match status" value="1"/>
</dbReference>
<feature type="transmembrane region" description="Helical" evidence="1">
    <location>
        <begin position="158"/>
        <end position="185"/>
    </location>
</feature>
<organism evidence="3 4">
    <name type="scientific">Cedecea lapagei</name>
    <dbReference type="NCBI Taxonomy" id="158823"/>
    <lineage>
        <taxon>Bacteria</taxon>
        <taxon>Pseudomonadati</taxon>
        <taxon>Pseudomonadota</taxon>
        <taxon>Gammaproteobacteria</taxon>
        <taxon>Enterobacterales</taxon>
        <taxon>Enterobacteriaceae</taxon>
        <taxon>Cedecea</taxon>
    </lineage>
</organism>
<reference evidence="3 4" key="1">
    <citation type="submission" date="2018-12" db="EMBL/GenBank/DDBJ databases">
        <authorList>
            <consortium name="Pathogen Informatics"/>
        </authorList>
    </citation>
    <scope>NUCLEOTIDE SEQUENCE [LARGE SCALE GENOMIC DNA]</scope>
    <source>
        <strain evidence="3 4">NCTC11466</strain>
    </source>
</reference>
<keyword evidence="1" id="KW-1133">Transmembrane helix</keyword>
<dbReference type="GO" id="GO:0009245">
    <property type="term" value="P:lipid A biosynthetic process"/>
    <property type="evidence" value="ECO:0007669"/>
    <property type="project" value="UniProtKB-UniRule"/>
</dbReference>
<gene>
    <name evidence="3" type="primary">yeiU</name>
    <name evidence="1" type="synonym">lpxT</name>
    <name evidence="3" type="ORF">NCTC11466_01379</name>
</gene>
<dbReference type="UniPathway" id="UPA00030"/>
<keyword evidence="1" id="KW-1003">Cell membrane</keyword>
<dbReference type="SUPFAM" id="SSF48317">
    <property type="entry name" value="Acid phosphatase/Vanadium-dependent haloperoxidase"/>
    <property type="match status" value="1"/>
</dbReference>
<feature type="transmembrane region" description="Helical" evidence="1">
    <location>
        <begin position="100"/>
        <end position="119"/>
    </location>
</feature>
<protein>
    <recommendedName>
        <fullName evidence="1">Lipid A 1-diphosphate synthase</fullName>
        <ecNumber evidence="1">2.7.4.29</ecNumber>
    </recommendedName>
    <alternativeName>
        <fullName evidence="1">Kdo(2)-lipid A phosphotransferase</fullName>
    </alternativeName>
    <alternativeName>
        <fullName evidence="1">Undecaprenyl pyrophosphate:lipid A 1-phosphate phosphotransferase</fullName>
    </alternativeName>
</protein>
<evidence type="ECO:0000256" key="1">
    <source>
        <dbReference type="HAMAP-Rule" id="MF_01945"/>
    </source>
</evidence>
<feature type="transmembrane region" description="Helical" evidence="1">
    <location>
        <begin position="12"/>
        <end position="31"/>
    </location>
</feature>
<name>A0A3S5DPL1_9ENTR</name>
<dbReference type="HAMAP" id="MF_01945">
    <property type="entry name" value="Lipid_A_LpxT"/>
    <property type="match status" value="1"/>
</dbReference>
<feature type="transmembrane region" description="Helical" evidence="1">
    <location>
        <begin position="197"/>
        <end position="218"/>
    </location>
</feature>
<dbReference type="InterPro" id="IPR036938">
    <property type="entry name" value="PAP2/HPO_sf"/>
</dbReference>
<dbReference type="AlphaFoldDB" id="A0A3S5DPL1"/>
<comment type="pathway">
    <text evidence="1">Bacterial outer membrane biogenesis; lipopolysaccharide biosynthesis.</text>
</comment>
<dbReference type="Proteomes" id="UP000274122">
    <property type="component" value="Chromosome"/>
</dbReference>